<geneLocation type="plasmid" evidence="12">
    <name>psna507_unt10</name>
</geneLocation>
<evidence type="ECO:0000313" key="11">
    <source>
        <dbReference type="EMBL" id="QEN02906.1"/>
    </source>
</evidence>
<keyword evidence="7" id="KW-0411">Iron-sulfur</keyword>
<geneLocation type="plasmid" evidence="11">
    <name>pSna507_unt10</name>
</geneLocation>
<evidence type="ECO:0000259" key="9">
    <source>
        <dbReference type="PROSITE" id="PS51379"/>
    </source>
</evidence>
<evidence type="ECO:0000256" key="2">
    <source>
        <dbReference type="ARBA" id="ARBA00022485"/>
    </source>
</evidence>
<dbReference type="CDD" id="cd16373">
    <property type="entry name" value="DMSOR_beta_like"/>
    <property type="match status" value="1"/>
</dbReference>
<dbReference type="SUPFAM" id="SSF54862">
    <property type="entry name" value="4Fe-4S ferredoxins"/>
    <property type="match status" value="1"/>
</dbReference>
<proteinExistence type="predicted"/>
<dbReference type="Proteomes" id="UP001549111">
    <property type="component" value="Unassembled WGS sequence"/>
</dbReference>
<dbReference type="PROSITE" id="PS00198">
    <property type="entry name" value="4FE4S_FER_1"/>
    <property type="match status" value="1"/>
</dbReference>
<accession>A0A5C1Q7N5</accession>
<evidence type="ECO:0000313" key="10">
    <source>
        <dbReference type="EMBL" id="MET3605536.1"/>
    </source>
</evidence>
<dbReference type="GO" id="GO:0046872">
    <property type="term" value="F:metal ion binding"/>
    <property type="evidence" value="ECO:0007669"/>
    <property type="project" value="UniProtKB-KW"/>
</dbReference>
<keyword evidence="1" id="KW-0813">Transport</keyword>
<dbReference type="NCBIfam" id="NF007012">
    <property type="entry name" value="PRK09476.1"/>
    <property type="match status" value="1"/>
</dbReference>
<dbReference type="InterPro" id="IPR004494">
    <property type="entry name" value="MauM_NapG"/>
</dbReference>
<feature type="domain" description="4Fe-4S ferredoxin-type" evidence="9">
    <location>
        <begin position="127"/>
        <end position="163"/>
    </location>
</feature>
<dbReference type="PROSITE" id="PS51379">
    <property type="entry name" value="4FE4S_FER_2"/>
    <property type="match status" value="4"/>
</dbReference>
<keyword evidence="13" id="KW-1185">Reference proteome</keyword>
<keyword evidence="2" id="KW-0004">4Fe-4S</keyword>
<evidence type="ECO:0000256" key="8">
    <source>
        <dbReference type="SAM" id="MobiDB-lite"/>
    </source>
</evidence>
<evidence type="ECO:0000256" key="4">
    <source>
        <dbReference type="ARBA" id="ARBA00022737"/>
    </source>
</evidence>
<dbReference type="GO" id="GO:0051539">
    <property type="term" value="F:4 iron, 4 sulfur cluster binding"/>
    <property type="evidence" value="ECO:0007669"/>
    <property type="project" value="UniProtKB-KW"/>
</dbReference>
<dbReference type="EMBL" id="CP035710">
    <property type="protein sequence ID" value="QEN02906.1"/>
    <property type="molecule type" value="Genomic_DNA"/>
</dbReference>
<keyword evidence="11" id="KW-0614">Plasmid</keyword>
<keyword evidence="6" id="KW-0408">Iron</keyword>
<dbReference type="Proteomes" id="UP000323522">
    <property type="component" value="Plasmid pSna507_unt10"/>
</dbReference>
<feature type="domain" description="4Fe-4S ferredoxin-type" evidence="9">
    <location>
        <begin position="44"/>
        <end position="74"/>
    </location>
</feature>
<dbReference type="Pfam" id="PF12838">
    <property type="entry name" value="Fer4_7"/>
    <property type="match status" value="2"/>
</dbReference>
<feature type="domain" description="4Fe-4S ferredoxin-type" evidence="9">
    <location>
        <begin position="174"/>
        <end position="205"/>
    </location>
</feature>
<dbReference type="KEGG" id="snn:EWH46_18750"/>
<dbReference type="PROSITE" id="PS51257">
    <property type="entry name" value="PROKAR_LIPOPROTEIN"/>
    <property type="match status" value="1"/>
</dbReference>
<dbReference type="AlphaFoldDB" id="A0A5C1Q7N5"/>
<evidence type="ECO:0000256" key="1">
    <source>
        <dbReference type="ARBA" id="ARBA00022448"/>
    </source>
</evidence>
<sequence length="265" mass="28093">MSTRREWLQQAAGAGAAALLAGGCALLARPAVGRPAQALRPPGALAEHDFLGACIRCGLCVRDCPPQNLRLAGGGHGLDAQVVPGTPYFVARDIPCEMCEGLPCVKACPTGALDPALHEITKARMGLAVLIDQENCLNFLGLRCDVCYRVCPVIDEAITLEKVSNPRSDRHAMLLPTVHAEACTGCGKCEKSCVLEQPAIKVLPVDLARGELGHHYRKGWSPDSQGGRPRFDQPVQNLPATPVPGDLAPLRSGQEAYARPEGASR</sequence>
<protein>
    <submittedName>
        <fullName evidence="11">Ferredoxin-type protein NapG</fullName>
    </submittedName>
</protein>
<reference evidence="11 12" key="1">
    <citation type="submission" date="2019-02" db="EMBL/GenBank/DDBJ databases">
        <title>Complete Genome Sequence and Methylome Analysis of Sphaerotilus natans subsp. sulfidivorans D-507.</title>
        <authorList>
            <person name="Fomenkov A."/>
            <person name="Gridneva E."/>
            <person name="Smolyakov D."/>
            <person name="Dubinina G."/>
            <person name="Vincze T."/>
            <person name="Grabovich M."/>
            <person name="Roberts R.J."/>
        </authorList>
    </citation>
    <scope>NUCLEOTIDE SEQUENCE [LARGE SCALE GENOMIC DNA]</scope>
    <source>
        <strain evidence="11 12">D-507</strain>
        <plasmid evidence="11">pSna507_unt10</plasmid>
        <plasmid evidence="12">psna507_unt10</plasmid>
    </source>
</reference>
<gene>
    <name evidence="11" type="primary">napG</name>
    <name evidence="10" type="ORF">ABIC99_003366</name>
    <name evidence="11" type="ORF">EWH46_18750</name>
</gene>
<keyword evidence="4" id="KW-0677">Repeat</keyword>
<evidence type="ECO:0000313" key="13">
    <source>
        <dbReference type="Proteomes" id="UP001549111"/>
    </source>
</evidence>
<keyword evidence="5" id="KW-0249">Electron transport</keyword>
<dbReference type="InterPro" id="IPR006311">
    <property type="entry name" value="TAT_signal"/>
</dbReference>
<dbReference type="Gene3D" id="3.30.70.20">
    <property type="match status" value="2"/>
</dbReference>
<dbReference type="OrthoDB" id="9808559at2"/>
<evidence type="ECO:0000256" key="7">
    <source>
        <dbReference type="ARBA" id="ARBA00023014"/>
    </source>
</evidence>
<feature type="region of interest" description="Disordered" evidence="8">
    <location>
        <begin position="217"/>
        <end position="265"/>
    </location>
</feature>
<evidence type="ECO:0000256" key="5">
    <source>
        <dbReference type="ARBA" id="ARBA00022982"/>
    </source>
</evidence>
<dbReference type="NCBIfam" id="TIGR00397">
    <property type="entry name" value="mauM_napG"/>
    <property type="match status" value="1"/>
</dbReference>
<name>A0A5C1Q7N5_9BURK</name>
<evidence type="ECO:0000313" key="12">
    <source>
        <dbReference type="Proteomes" id="UP000323522"/>
    </source>
</evidence>
<evidence type="ECO:0000256" key="6">
    <source>
        <dbReference type="ARBA" id="ARBA00023004"/>
    </source>
</evidence>
<keyword evidence="3" id="KW-0479">Metal-binding</keyword>
<dbReference type="EMBL" id="JBEPLS010000018">
    <property type="protein sequence ID" value="MET3605536.1"/>
    <property type="molecule type" value="Genomic_DNA"/>
</dbReference>
<dbReference type="RefSeq" id="WP_149505528.1">
    <property type="nucleotide sequence ID" value="NZ_CP035710.1"/>
</dbReference>
<organism evidence="11 12">
    <name type="scientific">Sphaerotilus sulfidivorans</name>
    <dbReference type="NCBI Taxonomy" id="639200"/>
    <lineage>
        <taxon>Bacteria</taxon>
        <taxon>Pseudomonadati</taxon>
        <taxon>Pseudomonadota</taxon>
        <taxon>Betaproteobacteria</taxon>
        <taxon>Burkholderiales</taxon>
        <taxon>Sphaerotilaceae</taxon>
        <taxon>Sphaerotilus</taxon>
    </lineage>
</organism>
<reference evidence="10 13" key="2">
    <citation type="submission" date="2024-06" db="EMBL/GenBank/DDBJ databases">
        <title>Genomic Encyclopedia of Type Strains, Phase IV (KMG-IV): sequencing the most valuable type-strain genomes for metagenomic binning, comparative biology and taxonomic classification.</title>
        <authorList>
            <person name="Goeker M."/>
        </authorList>
    </citation>
    <scope>NUCLEOTIDE SEQUENCE [LARGE SCALE GENOMIC DNA]</scope>
    <source>
        <strain evidence="10 13">D-501</strain>
    </source>
</reference>
<evidence type="ECO:0000256" key="3">
    <source>
        <dbReference type="ARBA" id="ARBA00022723"/>
    </source>
</evidence>
<feature type="domain" description="4Fe-4S ferredoxin-type" evidence="9">
    <location>
        <begin position="86"/>
        <end position="118"/>
    </location>
</feature>
<dbReference type="PROSITE" id="PS51318">
    <property type="entry name" value="TAT"/>
    <property type="match status" value="1"/>
</dbReference>
<dbReference type="InterPro" id="IPR017900">
    <property type="entry name" value="4Fe4S_Fe_S_CS"/>
</dbReference>
<dbReference type="InterPro" id="IPR017896">
    <property type="entry name" value="4Fe4S_Fe-S-bd"/>
</dbReference>